<evidence type="ECO:0000313" key="1">
    <source>
        <dbReference type="EMBL" id="MBL3655188.1"/>
    </source>
</evidence>
<dbReference type="EMBL" id="JAESIY010000002">
    <property type="protein sequence ID" value="MBL3655188.1"/>
    <property type="molecule type" value="Genomic_DNA"/>
</dbReference>
<evidence type="ECO:0000313" key="2">
    <source>
        <dbReference type="Proteomes" id="UP000659388"/>
    </source>
</evidence>
<dbReference type="AlphaFoldDB" id="A0A937F733"/>
<dbReference type="RefSeq" id="WP_202242573.1">
    <property type="nucleotide sequence ID" value="NZ_JAESIY010000002.1"/>
</dbReference>
<dbReference type="GO" id="GO:0005509">
    <property type="term" value="F:calcium ion binding"/>
    <property type="evidence" value="ECO:0007669"/>
    <property type="project" value="InterPro"/>
</dbReference>
<keyword evidence="2" id="KW-1185">Reference proteome</keyword>
<comment type="caution">
    <text evidence="1">The sequence shown here is derived from an EMBL/GenBank/DDBJ whole genome shotgun (WGS) entry which is preliminary data.</text>
</comment>
<dbReference type="PROSITE" id="PS51257">
    <property type="entry name" value="PROKAR_LIPOPROTEIN"/>
    <property type="match status" value="1"/>
</dbReference>
<dbReference type="Proteomes" id="UP000659388">
    <property type="component" value="Unassembled WGS sequence"/>
</dbReference>
<name>A0A937F733_9BACT</name>
<proteinExistence type="predicted"/>
<organism evidence="1 2">
    <name type="scientific">Fulvivirga sediminis</name>
    <dbReference type="NCBI Taxonomy" id="2803949"/>
    <lineage>
        <taxon>Bacteria</taxon>
        <taxon>Pseudomonadati</taxon>
        <taxon>Bacteroidota</taxon>
        <taxon>Cytophagia</taxon>
        <taxon>Cytophagales</taxon>
        <taxon>Fulvivirgaceae</taxon>
        <taxon>Fulvivirga</taxon>
    </lineage>
</organism>
<dbReference type="GO" id="GO:0016020">
    <property type="term" value="C:membrane"/>
    <property type="evidence" value="ECO:0007669"/>
    <property type="project" value="InterPro"/>
</dbReference>
<sequence length="320" mass="35144">MKKSLKFGVLLVIYIALFSCKDDDEVVTTITASDYTTSIDENSDTGTSIGTVPASTNTGEIIFSIDSQTPAGAMQINAVTGELTIAEASIFNYELNQDIKAIVRISVGEIFELSNVTINLNDKDDILHILSTSIDSYNKASAGDWIEVTKEEYDALESQMYKVSTAGLNDTTFISDTNLLNSGAKDFTLCTRSNEDDLNESIDIKSNEYIFAFKYVSMTEVERNSDEVKISKDGDPLVLTSIGLLPTHSGIGVHYFVLKGASIANSMPGYLAFYSSNSTGHSEIKDYYLMATSGNVNKFSNYVENIIYQYQGLKTSVKQW</sequence>
<dbReference type="CDD" id="cd11304">
    <property type="entry name" value="Cadherin_repeat"/>
    <property type="match status" value="1"/>
</dbReference>
<dbReference type="Gene3D" id="2.60.40.60">
    <property type="entry name" value="Cadherins"/>
    <property type="match status" value="1"/>
</dbReference>
<dbReference type="SUPFAM" id="SSF49313">
    <property type="entry name" value="Cadherin-like"/>
    <property type="match status" value="1"/>
</dbReference>
<accession>A0A937F733</accession>
<protein>
    <submittedName>
        <fullName evidence="1">Cadherin repeat domain-containing protein</fullName>
    </submittedName>
</protein>
<dbReference type="InterPro" id="IPR015919">
    <property type="entry name" value="Cadherin-like_sf"/>
</dbReference>
<reference evidence="1" key="1">
    <citation type="submission" date="2021-01" db="EMBL/GenBank/DDBJ databases">
        <title>Fulvivirga kasyanovii gen. nov., sp nov., a novel member of the phylum Bacteroidetes isolated from seawater in a mussel farm.</title>
        <authorList>
            <person name="Zhao L.-H."/>
            <person name="Wang Z.-J."/>
        </authorList>
    </citation>
    <scope>NUCLEOTIDE SEQUENCE</scope>
    <source>
        <strain evidence="1">2943</strain>
    </source>
</reference>
<gene>
    <name evidence="1" type="ORF">JL102_03545</name>
</gene>